<dbReference type="EMBL" id="CP020100">
    <property type="protein sequence ID" value="AQZ93783.1"/>
    <property type="molecule type" value="Genomic_DNA"/>
</dbReference>
<sequence length="97" mass="10769">MKLIKTIVLGLGLLLGSSAFATSHDFSEGEVRRIDQAGQRITLRHGPIDNLKMPPMTMVFRVTVAEQLESLAPGDKVRFRAEQQDSGYVVTELEKVE</sequence>
<dbReference type="InterPro" id="IPR042230">
    <property type="entry name" value="CusF_sf"/>
</dbReference>
<protein>
    <recommendedName>
        <fullName evidence="4">RND transporter</fullName>
    </recommendedName>
</protein>
<evidence type="ECO:0000313" key="3">
    <source>
        <dbReference type="Proteomes" id="UP000243488"/>
    </source>
</evidence>
<accession>A0A1V0B1G3</accession>
<feature type="chain" id="PRO_5012346592" description="RND transporter" evidence="1">
    <location>
        <begin position="22"/>
        <end position="97"/>
    </location>
</feature>
<dbReference type="STRING" id="1931241.BVH74_03000"/>
<dbReference type="RefSeq" id="WP_080048641.1">
    <property type="nucleotide sequence ID" value="NZ_CP020100.1"/>
</dbReference>
<dbReference type="Gene3D" id="2.40.50.320">
    <property type="entry name" value="Copper binding periplasmic protein CusF"/>
    <property type="match status" value="1"/>
</dbReference>
<proteinExistence type="predicted"/>
<dbReference type="Pfam" id="PF11604">
    <property type="entry name" value="CusF_Ec"/>
    <property type="match status" value="1"/>
</dbReference>
<evidence type="ECO:0008006" key="4">
    <source>
        <dbReference type="Google" id="ProtNLM"/>
    </source>
</evidence>
<name>A0A1V0B1G3_9GAMM</name>
<evidence type="ECO:0000256" key="1">
    <source>
        <dbReference type="SAM" id="SignalP"/>
    </source>
</evidence>
<gene>
    <name evidence="2" type="ORF">BVH74_03000</name>
</gene>
<dbReference type="InterPro" id="IPR021647">
    <property type="entry name" value="CusF_Ec"/>
</dbReference>
<dbReference type="KEGG" id="ppha:BVH74_03000"/>
<keyword evidence="1" id="KW-0732">Signal</keyword>
<dbReference type="Proteomes" id="UP000243488">
    <property type="component" value="Chromosome"/>
</dbReference>
<reference evidence="2 3" key="1">
    <citation type="submission" date="2017-03" db="EMBL/GenBank/DDBJ databases">
        <title>Complete genome sequence of the novel DNRA strain Pseudomonas sp. S-6-2 isolated from Chinese polluted river sediment. Journal of Biotechnology.</title>
        <authorList>
            <person name="Li J."/>
            <person name="Xiang F."/>
            <person name="Wang L."/>
            <person name="Xi L."/>
            <person name="Liu J."/>
        </authorList>
    </citation>
    <scope>NUCLEOTIDE SEQUENCE [LARGE SCALE GENOMIC DNA]</scope>
    <source>
        <strain evidence="2 3">S-6-2</strain>
    </source>
</reference>
<feature type="signal peptide" evidence="1">
    <location>
        <begin position="1"/>
        <end position="21"/>
    </location>
</feature>
<organism evidence="2 3">
    <name type="scientific">Halopseudomonas phragmitis</name>
    <dbReference type="NCBI Taxonomy" id="1931241"/>
    <lineage>
        <taxon>Bacteria</taxon>
        <taxon>Pseudomonadati</taxon>
        <taxon>Pseudomonadota</taxon>
        <taxon>Gammaproteobacteria</taxon>
        <taxon>Pseudomonadales</taxon>
        <taxon>Pseudomonadaceae</taxon>
        <taxon>Halopseudomonas</taxon>
    </lineage>
</organism>
<evidence type="ECO:0000313" key="2">
    <source>
        <dbReference type="EMBL" id="AQZ93783.1"/>
    </source>
</evidence>
<dbReference type="AlphaFoldDB" id="A0A1V0B1G3"/>
<keyword evidence="3" id="KW-1185">Reference proteome</keyword>